<evidence type="ECO:0000256" key="10">
    <source>
        <dbReference type="PROSITE-ProRule" id="PRU01360"/>
    </source>
</evidence>
<proteinExistence type="inferred from homology"/>
<dbReference type="NCBIfam" id="TIGR01783">
    <property type="entry name" value="TonB-siderophor"/>
    <property type="match status" value="1"/>
</dbReference>
<dbReference type="GO" id="GO:0015891">
    <property type="term" value="P:siderophore transport"/>
    <property type="evidence" value="ECO:0007669"/>
    <property type="project" value="InterPro"/>
</dbReference>
<evidence type="ECO:0000313" key="14">
    <source>
        <dbReference type="EMBL" id="GJD54322.1"/>
    </source>
</evidence>
<dbReference type="InterPro" id="IPR039426">
    <property type="entry name" value="TonB-dep_rcpt-like"/>
</dbReference>
<reference evidence="14" key="3">
    <citation type="submission" date="2021-08" db="EMBL/GenBank/DDBJ databases">
        <authorList>
            <person name="Tani A."/>
            <person name="Ola A."/>
            <person name="Ogura Y."/>
            <person name="Katsura K."/>
            <person name="Hayashi T."/>
        </authorList>
    </citation>
    <scope>NUCLEOTIDE SEQUENCE</scope>
    <source>
        <strain evidence="14">DSM 22415</strain>
    </source>
</reference>
<comment type="similarity">
    <text evidence="2 10 11">Belongs to the TonB-dependent receptor family.</text>
</comment>
<evidence type="ECO:0000256" key="2">
    <source>
        <dbReference type="ARBA" id="ARBA00009810"/>
    </source>
</evidence>
<evidence type="ECO:0000256" key="8">
    <source>
        <dbReference type="ARBA" id="ARBA00023170"/>
    </source>
</evidence>
<dbReference type="CDD" id="cd01347">
    <property type="entry name" value="ligand_gated_channel"/>
    <property type="match status" value="1"/>
</dbReference>
<keyword evidence="5 10" id="KW-0812">Transmembrane</keyword>
<dbReference type="InterPro" id="IPR012910">
    <property type="entry name" value="Plug_dom"/>
</dbReference>
<dbReference type="InterPro" id="IPR010105">
    <property type="entry name" value="TonB_sidphr_rcpt"/>
</dbReference>
<accession>A0A564FYF1</accession>
<dbReference type="PROSITE" id="PS52016">
    <property type="entry name" value="TONB_DEPENDENT_REC_3"/>
    <property type="match status" value="1"/>
</dbReference>
<dbReference type="Gene3D" id="2.40.170.20">
    <property type="entry name" value="TonB-dependent receptor, beta-barrel domain"/>
    <property type="match status" value="1"/>
</dbReference>
<feature type="domain" description="TonB-dependent receptor plug" evidence="13">
    <location>
        <begin position="62"/>
        <end position="158"/>
    </location>
</feature>
<dbReference type="EMBL" id="CABFVH010000015">
    <property type="protein sequence ID" value="VUF13017.1"/>
    <property type="molecule type" value="Genomic_DNA"/>
</dbReference>
<gene>
    <name evidence="15" type="primary">fhuA_4</name>
    <name evidence="14" type="synonym">cntO_2</name>
    <name evidence="14" type="ORF">IFDJLNFL_0192</name>
    <name evidence="15" type="ORF">MTDSW087_02714</name>
</gene>
<dbReference type="Pfam" id="PF07715">
    <property type="entry name" value="Plug"/>
    <property type="match status" value="1"/>
</dbReference>
<reference evidence="15 16" key="1">
    <citation type="submission" date="2019-06" db="EMBL/GenBank/DDBJ databases">
        <authorList>
            <person name="Rodrigo-Torres L."/>
            <person name="Arahal R. D."/>
            <person name="Lucena T."/>
        </authorList>
    </citation>
    <scope>NUCLEOTIDE SEQUENCE [LARGE SCALE GENOMIC DNA]</scope>
    <source>
        <strain evidence="15 16">SW08-7</strain>
    </source>
</reference>
<dbReference type="InterPro" id="IPR036942">
    <property type="entry name" value="Beta-barrel_TonB_sf"/>
</dbReference>
<dbReference type="PANTHER" id="PTHR32552:SF85">
    <property type="entry name" value="BLL7968 PROTEIN"/>
    <property type="match status" value="1"/>
</dbReference>
<dbReference type="AlphaFoldDB" id="A0A564FYF1"/>
<evidence type="ECO:0000313" key="16">
    <source>
        <dbReference type="Proteomes" id="UP000401717"/>
    </source>
</evidence>
<feature type="domain" description="TonB-dependent receptor-like beta-barrel" evidence="12">
    <location>
        <begin position="230"/>
        <end position="681"/>
    </location>
</feature>
<evidence type="ECO:0000256" key="5">
    <source>
        <dbReference type="ARBA" id="ARBA00022692"/>
    </source>
</evidence>
<keyword evidence="3 10" id="KW-0813">Transport</keyword>
<dbReference type="Pfam" id="PF00593">
    <property type="entry name" value="TonB_dep_Rec_b-barrel"/>
    <property type="match status" value="1"/>
</dbReference>
<dbReference type="Proteomes" id="UP001055303">
    <property type="component" value="Unassembled WGS sequence"/>
</dbReference>
<evidence type="ECO:0000256" key="3">
    <source>
        <dbReference type="ARBA" id="ARBA00022448"/>
    </source>
</evidence>
<evidence type="ECO:0000256" key="6">
    <source>
        <dbReference type="ARBA" id="ARBA00023077"/>
    </source>
</evidence>
<dbReference type="RefSeq" id="WP_238178603.1">
    <property type="nucleotide sequence ID" value="NZ_BPQI01000004.1"/>
</dbReference>
<dbReference type="EMBL" id="BPQI01000004">
    <property type="protein sequence ID" value="GJD54322.1"/>
    <property type="molecule type" value="Genomic_DNA"/>
</dbReference>
<evidence type="ECO:0000313" key="17">
    <source>
        <dbReference type="Proteomes" id="UP001055303"/>
    </source>
</evidence>
<dbReference type="GO" id="GO:0038023">
    <property type="term" value="F:signaling receptor activity"/>
    <property type="evidence" value="ECO:0007669"/>
    <property type="project" value="InterPro"/>
</dbReference>
<dbReference type="InterPro" id="IPR000531">
    <property type="entry name" value="Beta-barrel_TonB"/>
</dbReference>
<dbReference type="Gene3D" id="2.170.130.10">
    <property type="entry name" value="TonB-dependent receptor, plug domain"/>
    <property type="match status" value="1"/>
</dbReference>
<evidence type="ECO:0000256" key="1">
    <source>
        <dbReference type="ARBA" id="ARBA00004571"/>
    </source>
</evidence>
<reference evidence="14" key="2">
    <citation type="journal article" date="2021" name="Front. Microbiol.">
        <title>Comprehensive Comparative Genomics and Phenotyping of Methylobacterium Species.</title>
        <authorList>
            <person name="Alessa O."/>
            <person name="Ogura Y."/>
            <person name="Fujitani Y."/>
            <person name="Takami H."/>
            <person name="Hayashi T."/>
            <person name="Sahin N."/>
            <person name="Tani A."/>
        </authorList>
    </citation>
    <scope>NUCLEOTIDE SEQUENCE</scope>
    <source>
        <strain evidence="14">DSM 22415</strain>
    </source>
</reference>
<organism evidence="15 16">
    <name type="scientific">Methylobacterium dankookense</name>
    <dbReference type="NCBI Taxonomy" id="560405"/>
    <lineage>
        <taxon>Bacteria</taxon>
        <taxon>Pseudomonadati</taxon>
        <taxon>Pseudomonadota</taxon>
        <taxon>Alphaproteobacteria</taxon>
        <taxon>Hyphomicrobiales</taxon>
        <taxon>Methylobacteriaceae</taxon>
        <taxon>Methylobacterium</taxon>
    </lineage>
</organism>
<keyword evidence="7 10" id="KW-0472">Membrane</keyword>
<dbReference type="PANTHER" id="PTHR32552">
    <property type="entry name" value="FERRICHROME IRON RECEPTOR-RELATED"/>
    <property type="match status" value="1"/>
</dbReference>
<name>A0A564FYF1_9HYPH</name>
<evidence type="ECO:0000256" key="4">
    <source>
        <dbReference type="ARBA" id="ARBA00022452"/>
    </source>
</evidence>
<keyword evidence="17" id="KW-1185">Reference proteome</keyword>
<evidence type="ECO:0000256" key="11">
    <source>
        <dbReference type="RuleBase" id="RU003357"/>
    </source>
</evidence>
<dbReference type="Proteomes" id="UP000401717">
    <property type="component" value="Unassembled WGS sequence"/>
</dbReference>
<evidence type="ECO:0000259" key="13">
    <source>
        <dbReference type="Pfam" id="PF07715"/>
    </source>
</evidence>
<evidence type="ECO:0000313" key="15">
    <source>
        <dbReference type="EMBL" id="VUF13017.1"/>
    </source>
</evidence>
<evidence type="ECO:0000259" key="12">
    <source>
        <dbReference type="Pfam" id="PF00593"/>
    </source>
</evidence>
<sequence>MLVSIGGFASVPGQARAETRAAGQDALHVSMDELTVAGDGASVVGYQPRRSSFGAGTDAALLDTPANIAVVPASVLRDQRVLSLDEALRNVSNVTQTNSLGGTQEGVVRRGFGSSRDSSILRDGRRTVLQQNFSHAIERVEVLKGPASLLYGISEPGGLINLVSKRPEFTPRNTLDVTATSFGGSLIQPDLTGPVEGTNLAYRIVGDVQNSDYWRNFGTIARQVAAPSLTWRGDDTTVTVGYEFSHYVIPFDRGTTFDPRTGRPLPVPRDRRFGERFSKVEAASHLGSLDVDHRFNEDWKLHLGFSASNLTYDDNQVRPISYNPATGILTRRSDATRGGDFNAQVARLDLVGRFETFGLRNDLLLGAMHERVDYYRRTSVRGPNVGGFNVFDPVYGRLGPSDRVSVPASNNRDRLVNTSLYLQDSLHLTDRLILVGGVSAQIFHQIAYAGVPAVTSTDLSGVRPLPRAGVVYKLSPDLSLYGSYTQSFRPNVTDLDRSGSLAPEEGEAFEVGVKADLGPGLTLTGAMFDTEKSNVLVTQVVGGNRIATTAGKVRSRGFELDFAGQIAPDWSVIGSYGFTDAFVAEDPLLAGKQLLNVPRTTASLFLTHQFGAVAPQAELGSYRLGPGFLEAGFGGRYVGTRPGDAANTFFMPDYVVCDAFLSYRTSVNDLPTTIQLNLKNLFDETYYPSSAASNVLVAVGEPFQALVTARVAW</sequence>
<keyword evidence="8 15" id="KW-0675">Receptor</keyword>
<protein>
    <submittedName>
        <fullName evidence="15">Ferrichrome-iron receptor</fullName>
    </submittedName>
    <submittedName>
        <fullName evidence="14">Metal-pseudopaline receptor CntO</fullName>
    </submittedName>
</protein>
<dbReference type="GO" id="GO:0015344">
    <property type="term" value="F:siderophore uptake transmembrane transporter activity"/>
    <property type="evidence" value="ECO:0007669"/>
    <property type="project" value="TreeGrafter"/>
</dbReference>
<keyword evidence="4 10" id="KW-1134">Transmembrane beta strand</keyword>
<evidence type="ECO:0000256" key="7">
    <source>
        <dbReference type="ARBA" id="ARBA00023136"/>
    </source>
</evidence>
<comment type="subcellular location">
    <subcellularLocation>
        <location evidence="1 10">Cell outer membrane</location>
        <topology evidence="1 10">Multi-pass membrane protein</topology>
    </subcellularLocation>
</comment>
<dbReference type="GO" id="GO:0009279">
    <property type="term" value="C:cell outer membrane"/>
    <property type="evidence" value="ECO:0007669"/>
    <property type="project" value="UniProtKB-SubCell"/>
</dbReference>
<keyword evidence="9 10" id="KW-0998">Cell outer membrane</keyword>
<keyword evidence="6 11" id="KW-0798">TonB box</keyword>
<dbReference type="InterPro" id="IPR037066">
    <property type="entry name" value="Plug_dom_sf"/>
</dbReference>
<evidence type="ECO:0000256" key="9">
    <source>
        <dbReference type="ARBA" id="ARBA00023237"/>
    </source>
</evidence>
<dbReference type="SUPFAM" id="SSF56935">
    <property type="entry name" value="Porins"/>
    <property type="match status" value="1"/>
</dbReference>